<reference evidence="6" key="1">
    <citation type="submission" date="2021-01" db="EMBL/GenBank/DDBJ databases">
        <title>Whole genome shotgun sequence of Actinocatenispora rupis NBRC 107355.</title>
        <authorList>
            <person name="Komaki H."/>
            <person name="Tamura T."/>
        </authorList>
    </citation>
    <scope>NUCLEOTIDE SEQUENCE</scope>
    <source>
        <strain evidence="6">NBRC 107355</strain>
    </source>
</reference>
<dbReference type="InterPro" id="IPR032808">
    <property type="entry name" value="DoxX"/>
</dbReference>
<dbReference type="EMBL" id="BOMB01000054">
    <property type="protein sequence ID" value="GID16204.1"/>
    <property type="molecule type" value="Genomic_DNA"/>
</dbReference>
<feature type="transmembrane region" description="Helical" evidence="5">
    <location>
        <begin position="41"/>
        <end position="61"/>
    </location>
</feature>
<dbReference type="RefSeq" id="WP_239077159.1">
    <property type="nucleotide sequence ID" value="NZ_BAAAZM010000029.1"/>
</dbReference>
<comment type="subcellular location">
    <subcellularLocation>
        <location evidence="1">Membrane</location>
        <topology evidence="1">Multi-pass membrane protein</topology>
    </subcellularLocation>
</comment>
<evidence type="ECO:0000256" key="2">
    <source>
        <dbReference type="ARBA" id="ARBA00022692"/>
    </source>
</evidence>
<keyword evidence="7" id="KW-1185">Reference proteome</keyword>
<evidence type="ECO:0000313" key="6">
    <source>
        <dbReference type="EMBL" id="GID16204.1"/>
    </source>
</evidence>
<dbReference type="Pfam" id="PF13564">
    <property type="entry name" value="DoxX_2"/>
    <property type="match status" value="1"/>
</dbReference>
<accession>A0A8J3NEB8</accession>
<evidence type="ECO:0000256" key="3">
    <source>
        <dbReference type="ARBA" id="ARBA00022989"/>
    </source>
</evidence>
<feature type="transmembrane region" description="Helical" evidence="5">
    <location>
        <begin position="68"/>
        <end position="87"/>
    </location>
</feature>
<keyword evidence="2 5" id="KW-0812">Transmembrane</keyword>
<feature type="transmembrane region" description="Helical" evidence="5">
    <location>
        <begin position="93"/>
        <end position="113"/>
    </location>
</feature>
<gene>
    <name evidence="6" type="ORF">Aru02nite_70930</name>
</gene>
<evidence type="ECO:0000256" key="5">
    <source>
        <dbReference type="SAM" id="Phobius"/>
    </source>
</evidence>
<proteinExistence type="predicted"/>
<organism evidence="6 7">
    <name type="scientific">Actinocatenispora rupis</name>
    <dbReference type="NCBI Taxonomy" id="519421"/>
    <lineage>
        <taxon>Bacteria</taxon>
        <taxon>Bacillati</taxon>
        <taxon>Actinomycetota</taxon>
        <taxon>Actinomycetes</taxon>
        <taxon>Micromonosporales</taxon>
        <taxon>Micromonosporaceae</taxon>
        <taxon>Actinocatenispora</taxon>
    </lineage>
</organism>
<evidence type="ECO:0000256" key="1">
    <source>
        <dbReference type="ARBA" id="ARBA00004141"/>
    </source>
</evidence>
<keyword evidence="3 5" id="KW-1133">Transmembrane helix</keyword>
<keyword evidence="4 5" id="KW-0472">Membrane</keyword>
<evidence type="ECO:0000256" key="4">
    <source>
        <dbReference type="ARBA" id="ARBA00023136"/>
    </source>
</evidence>
<name>A0A8J3NEB8_9ACTN</name>
<dbReference type="Proteomes" id="UP000612808">
    <property type="component" value="Unassembled WGS sequence"/>
</dbReference>
<comment type="caution">
    <text evidence="6">The sequence shown here is derived from an EMBL/GenBank/DDBJ whole genome shotgun (WGS) entry which is preliminary data.</text>
</comment>
<evidence type="ECO:0000313" key="7">
    <source>
        <dbReference type="Proteomes" id="UP000612808"/>
    </source>
</evidence>
<protein>
    <recommendedName>
        <fullName evidence="8">DoxX-like family protein</fullName>
    </recommendedName>
</protein>
<dbReference type="AlphaFoldDB" id="A0A8J3NEB8"/>
<dbReference type="GO" id="GO:0016020">
    <property type="term" value="C:membrane"/>
    <property type="evidence" value="ECO:0007669"/>
    <property type="project" value="UniProtKB-SubCell"/>
</dbReference>
<sequence length="140" mass="13796">MKIVVWIASALLAVTFLVVGGGKLLAPTAELHQTAAGVPVALLKLAGAAEVLGALGLVLPAATRIRPVLTPVAAVGLVLTMLGATITNLAVGVPASAVATLVLGAVAAFVGWARFGPAAVRPRTGGRRAEPAGPTVRVDG</sequence>
<evidence type="ECO:0008006" key="8">
    <source>
        <dbReference type="Google" id="ProtNLM"/>
    </source>
</evidence>